<evidence type="ECO:0000313" key="10">
    <source>
        <dbReference type="EMBL" id="GAA4791124.1"/>
    </source>
</evidence>
<comment type="caution">
    <text evidence="10">The sequence shown here is derived from an EMBL/GenBank/DDBJ whole genome shotgun (WGS) entry which is preliminary data.</text>
</comment>
<dbReference type="Proteomes" id="UP001500187">
    <property type="component" value="Unassembled WGS sequence"/>
</dbReference>
<feature type="transmembrane region" description="Helical" evidence="7">
    <location>
        <begin position="152"/>
        <end position="169"/>
    </location>
</feature>
<organism evidence="10 11">
    <name type="scientific">Rothia endophytica</name>
    <dbReference type="NCBI Taxonomy" id="1324766"/>
    <lineage>
        <taxon>Bacteria</taxon>
        <taxon>Bacillati</taxon>
        <taxon>Actinomycetota</taxon>
        <taxon>Actinomycetes</taxon>
        <taxon>Micrococcales</taxon>
        <taxon>Micrococcaceae</taxon>
        <taxon>Rothia</taxon>
    </lineage>
</organism>
<feature type="transmembrane region" description="Helical" evidence="7">
    <location>
        <begin position="214"/>
        <end position="236"/>
    </location>
</feature>
<evidence type="ECO:0000256" key="4">
    <source>
        <dbReference type="ARBA" id="ARBA00022989"/>
    </source>
</evidence>
<feature type="domain" description="Threonine/Serine exporter ThrE" evidence="9">
    <location>
        <begin position="290"/>
        <end position="418"/>
    </location>
</feature>
<feature type="transmembrane region" description="Helical" evidence="7">
    <location>
        <begin position="311"/>
        <end position="329"/>
    </location>
</feature>
<evidence type="ECO:0000313" key="11">
    <source>
        <dbReference type="Proteomes" id="UP001500187"/>
    </source>
</evidence>
<comment type="similarity">
    <text evidence="6">Belongs to the ThrE exporter (TC 2.A.79) family.</text>
</comment>
<feature type="transmembrane region" description="Helical" evidence="7">
    <location>
        <begin position="281"/>
        <end position="304"/>
    </location>
</feature>
<evidence type="ECO:0000256" key="3">
    <source>
        <dbReference type="ARBA" id="ARBA00022692"/>
    </source>
</evidence>
<proteinExistence type="inferred from homology"/>
<gene>
    <name evidence="10" type="ORF">GCM10023352_06520</name>
</gene>
<feature type="transmembrane region" description="Helical" evidence="7">
    <location>
        <begin position="181"/>
        <end position="208"/>
    </location>
</feature>
<feature type="transmembrane region" description="Helical" evidence="7">
    <location>
        <begin position="367"/>
        <end position="388"/>
    </location>
</feature>
<name>A0ABP9B5Y6_9MICC</name>
<keyword evidence="5 7" id="KW-0472">Membrane</keyword>
<dbReference type="Pfam" id="PF12821">
    <property type="entry name" value="ThrE_2"/>
    <property type="match status" value="1"/>
</dbReference>
<dbReference type="InterPro" id="IPR024528">
    <property type="entry name" value="ThrE_2"/>
</dbReference>
<dbReference type="PANTHER" id="PTHR34390">
    <property type="entry name" value="UPF0442 PROTEIN YJJB-RELATED"/>
    <property type="match status" value="1"/>
</dbReference>
<feature type="transmembrane region" description="Helical" evidence="7">
    <location>
        <begin position="400"/>
        <end position="421"/>
    </location>
</feature>
<comment type="subcellular location">
    <subcellularLocation>
        <location evidence="1">Cell membrane</location>
        <topology evidence="1">Multi-pass membrane protein</topology>
    </subcellularLocation>
</comment>
<feature type="transmembrane region" description="Helical" evidence="7">
    <location>
        <begin position="248"/>
        <end position="269"/>
    </location>
</feature>
<evidence type="ECO:0000256" key="2">
    <source>
        <dbReference type="ARBA" id="ARBA00022475"/>
    </source>
</evidence>
<sequence>MNDTISAAYRGSTPSEHRLLMDQSAVVMKLGLLLMQSGASAYRVKSSMSRLARAVGLDEHHAQISFTEISTTSYSGNNFRTEVAETRIKGINAFKIDVLGDFVSSLPEHINPVQASATLDRIGAEKPLYPPWLLALAAAFACAGFAFLNRGGIIECAVVLLAAFTGQLLRSTLAHQGMNHAAIWLLCGLLSAGLYVGAMSVLIAPGLIGDNHLVGFISSVLYLVPGFPLVTGLLDLFRMDFAAGINRLTYVMLLLVSASCAVWLVSTAFDLPLEQAAAPHLATWLLVLAQVVASFVAAFGFAMLFSASPLACFWAGVIAAGVNPARIWWVEAGWAPHLAVATAVFAAGVLSEILAPAFGRRVSRVSLSVPAVVTMVPGVSFYMSMAHFSNGNIAAALESFVQVLFIFMALGMGLAFSRLLMDPDWRYDRDTQDVASLPTGHTR</sequence>
<evidence type="ECO:0000259" key="8">
    <source>
        <dbReference type="Pfam" id="PF06738"/>
    </source>
</evidence>
<evidence type="ECO:0000259" key="9">
    <source>
        <dbReference type="Pfam" id="PF12821"/>
    </source>
</evidence>
<dbReference type="InterPro" id="IPR010619">
    <property type="entry name" value="ThrE-like_N"/>
</dbReference>
<dbReference type="PANTHER" id="PTHR34390:SF2">
    <property type="entry name" value="SUCCINATE TRANSPORTER SUBUNIT YJJP-RELATED"/>
    <property type="match status" value="1"/>
</dbReference>
<feature type="transmembrane region" description="Helical" evidence="7">
    <location>
        <begin position="335"/>
        <end position="355"/>
    </location>
</feature>
<protein>
    <submittedName>
        <fullName evidence="10">Threonine/serine exporter family protein</fullName>
    </submittedName>
</protein>
<dbReference type="EMBL" id="BAABKP010000001">
    <property type="protein sequence ID" value="GAA4791124.1"/>
    <property type="molecule type" value="Genomic_DNA"/>
</dbReference>
<keyword evidence="4 7" id="KW-1133">Transmembrane helix</keyword>
<evidence type="ECO:0000256" key="6">
    <source>
        <dbReference type="ARBA" id="ARBA00034125"/>
    </source>
</evidence>
<reference evidence="11" key="1">
    <citation type="journal article" date="2019" name="Int. J. Syst. Evol. Microbiol.">
        <title>The Global Catalogue of Microorganisms (GCM) 10K type strain sequencing project: providing services to taxonomists for standard genome sequencing and annotation.</title>
        <authorList>
            <consortium name="The Broad Institute Genomics Platform"/>
            <consortium name="The Broad Institute Genome Sequencing Center for Infectious Disease"/>
            <person name="Wu L."/>
            <person name="Ma J."/>
        </authorList>
    </citation>
    <scope>NUCLEOTIDE SEQUENCE [LARGE SCALE GENOMIC DNA]</scope>
    <source>
        <strain evidence="11">JCM 18541</strain>
    </source>
</reference>
<keyword evidence="2" id="KW-1003">Cell membrane</keyword>
<feature type="transmembrane region" description="Helical" evidence="7">
    <location>
        <begin position="128"/>
        <end position="146"/>
    </location>
</feature>
<feature type="domain" description="Threonine/serine exporter-like N-terminal" evidence="8">
    <location>
        <begin position="26"/>
        <end position="265"/>
    </location>
</feature>
<dbReference type="InterPro" id="IPR050539">
    <property type="entry name" value="ThrE_Dicarb/AminoAcid_Exp"/>
</dbReference>
<accession>A0ABP9B5Y6</accession>
<evidence type="ECO:0000256" key="1">
    <source>
        <dbReference type="ARBA" id="ARBA00004651"/>
    </source>
</evidence>
<keyword evidence="11" id="KW-1185">Reference proteome</keyword>
<keyword evidence="3 7" id="KW-0812">Transmembrane</keyword>
<evidence type="ECO:0000256" key="5">
    <source>
        <dbReference type="ARBA" id="ARBA00023136"/>
    </source>
</evidence>
<evidence type="ECO:0000256" key="7">
    <source>
        <dbReference type="SAM" id="Phobius"/>
    </source>
</evidence>
<dbReference type="Pfam" id="PF06738">
    <property type="entry name" value="ThrE"/>
    <property type="match status" value="1"/>
</dbReference>
<dbReference type="RefSeq" id="WP_345444707.1">
    <property type="nucleotide sequence ID" value="NZ_BAABKP010000001.1"/>
</dbReference>